<keyword evidence="1" id="KW-1133">Transmembrane helix</keyword>
<feature type="transmembrane region" description="Helical" evidence="1">
    <location>
        <begin position="263"/>
        <end position="281"/>
    </location>
</feature>
<feature type="transmembrane region" description="Helical" evidence="1">
    <location>
        <begin position="367"/>
        <end position="388"/>
    </location>
</feature>
<feature type="transmembrane region" description="Helical" evidence="1">
    <location>
        <begin position="458"/>
        <end position="476"/>
    </location>
</feature>
<dbReference type="GO" id="GO:0006508">
    <property type="term" value="P:proteolysis"/>
    <property type="evidence" value="ECO:0007669"/>
    <property type="project" value="UniProtKB-KW"/>
</dbReference>
<dbReference type="GO" id="GO:0008233">
    <property type="term" value="F:peptidase activity"/>
    <property type="evidence" value="ECO:0007669"/>
    <property type="project" value="UniProtKB-KW"/>
</dbReference>
<keyword evidence="1" id="KW-0472">Membrane</keyword>
<proteinExistence type="predicted"/>
<feature type="transmembrane region" description="Helical" evidence="1">
    <location>
        <begin position="429"/>
        <end position="446"/>
    </location>
</feature>
<feature type="transmembrane region" description="Helical" evidence="1">
    <location>
        <begin position="24"/>
        <end position="46"/>
    </location>
</feature>
<sequence>MNELRSSFHGWRARTHHLTRNRRFLLRTAASIVSVGMIIACVIVIGNTPRGAPAQSQAAASALSRLHEEFNRLRREDTPQPRQLALWLRMLLAQLPQLTEKSESKLFQSFVQTGKIGAYEVAQLIHQHATTDAPAGLFRSFLAAALAGDAASLQQLDQDARAKPPAMLAAELLGSVQKRNNNISAAMQAFYAEGLHFADASTSREEALRLAVTQRDLKLLRAISTQPGWIEHCPPLLQHHAGSLLGDVWMQWLGLVRHRFNELPFGMLGLALFAAALWYFILVQHSDHESWRWARPFVAIMAGVASVWPTLTILAYQEFFQGMTSAAPFPHDLIYYVVGVGLREEGCKLLLFSLFLPWLLWRRTPGLALLTGAFVGLGFSLEENIGYYQNFGGSIAWTRFLSANFLHVSLTGICAHSLYSMLLTRFARADQFIITFMLTVAAHGAYDYLSPGRLDDNGWLSVIVLILCAARFIDLLGEETRPVHLTIAPRAVFTFGSAILIAISLIIGAWSTHTMAGVAKAGSECLSMVPIALLYWRKFENA</sequence>
<reference evidence="3" key="1">
    <citation type="journal article" date="2019" name="Int. J. Syst. Evol. Microbiol.">
        <title>The Global Catalogue of Microorganisms (GCM) 10K type strain sequencing project: providing services to taxonomists for standard genome sequencing and annotation.</title>
        <authorList>
            <consortium name="The Broad Institute Genomics Platform"/>
            <consortium name="The Broad Institute Genome Sequencing Center for Infectious Disease"/>
            <person name="Wu L."/>
            <person name="Ma J."/>
        </authorList>
    </citation>
    <scope>NUCLEOTIDE SEQUENCE [LARGE SCALE GENOMIC DNA]</scope>
    <source>
        <strain evidence="3">CGMCC 4.1469</strain>
    </source>
</reference>
<feature type="transmembrane region" description="Helical" evidence="1">
    <location>
        <begin position="293"/>
        <end position="314"/>
    </location>
</feature>
<gene>
    <name evidence="2" type="ORF">ACFQDI_11810</name>
</gene>
<keyword evidence="3" id="KW-1185">Reference proteome</keyword>
<dbReference type="RefSeq" id="WP_377166735.1">
    <property type="nucleotide sequence ID" value="NZ_JBHSMQ010000004.1"/>
</dbReference>
<comment type="caution">
    <text evidence="2">The sequence shown here is derived from an EMBL/GenBank/DDBJ whole genome shotgun (WGS) entry which is preliminary data.</text>
</comment>
<organism evidence="2 3">
    <name type="scientific">Prosthecobacter fluviatilis</name>
    <dbReference type="NCBI Taxonomy" id="445931"/>
    <lineage>
        <taxon>Bacteria</taxon>
        <taxon>Pseudomonadati</taxon>
        <taxon>Verrucomicrobiota</taxon>
        <taxon>Verrucomicrobiia</taxon>
        <taxon>Verrucomicrobiales</taxon>
        <taxon>Verrucomicrobiaceae</taxon>
        <taxon>Prosthecobacter</taxon>
    </lineage>
</organism>
<keyword evidence="2" id="KW-0378">Hydrolase</keyword>
<dbReference type="Pfam" id="PF13367">
    <property type="entry name" value="PrsW-protease"/>
    <property type="match status" value="1"/>
</dbReference>
<evidence type="ECO:0000313" key="2">
    <source>
        <dbReference type="EMBL" id="MFC5455545.1"/>
    </source>
</evidence>
<protein>
    <submittedName>
        <fullName evidence="2">PrsW family glutamic-type intramembrane protease</fullName>
        <ecNumber evidence="2">3.4.-.-</ecNumber>
    </submittedName>
</protein>
<keyword evidence="1" id="KW-0812">Transmembrane</keyword>
<dbReference type="EC" id="3.4.-.-" evidence="2"/>
<evidence type="ECO:0000256" key="1">
    <source>
        <dbReference type="SAM" id="Phobius"/>
    </source>
</evidence>
<accession>A0ABW0KQN7</accession>
<feature type="transmembrane region" description="Helical" evidence="1">
    <location>
        <begin position="488"/>
        <end position="510"/>
    </location>
</feature>
<name>A0ABW0KQN7_9BACT</name>
<dbReference type="EMBL" id="JBHSMQ010000004">
    <property type="protein sequence ID" value="MFC5455545.1"/>
    <property type="molecule type" value="Genomic_DNA"/>
</dbReference>
<dbReference type="InterPro" id="IPR026898">
    <property type="entry name" value="PrsW"/>
</dbReference>
<feature type="transmembrane region" description="Helical" evidence="1">
    <location>
        <begin position="400"/>
        <end position="422"/>
    </location>
</feature>
<dbReference type="PANTHER" id="PTHR36844">
    <property type="entry name" value="PROTEASE PRSW"/>
    <property type="match status" value="1"/>
</dbReference>
<dbReference type="Proteomes" id="UP001596052">
    <property type="component" value="Unassembled WGS sequence"/>
</dbReference>
<keyword evidence="2" id="KW-0645">Protease</keyword>
<evidence type="ECO:0000313" key="3">
    <source>
        <dbReference type="Proteomes" id="UP001596052"/>
    </source>
</evidence>
<dbReference type="PANTHER" id="PTHR36844:SF1">
    <property type="entry name" value="PROTEASE PRSW"/>
    <property type="match status" value="1"/>
</dbReference>